<dbReference type="Proteomes" id="UP001302329">
    <property type="component" value="Unassembled WGS sequence"/>
</dbReference>
<dbReference type="RefSeq" id="WP_416233308.1">
    <property type="nucleotide sequence ID" value="NZ_JAYGHY010000016.1"/>
</dbReference>
<gene>
    <name evidence="2" type="ORF">VB739_06935</name>
</gene>
<name>A0ABU5SUU2_9CYAN</name>
<keyword evidence="3" id="KW-1185">Reference proteome</keyword>
<evidence type="ECO:0000259" key="1">
    <source>
        <dbReference type="Pfam" id="PF07238"/>
    </source>
</evidence>
<dbReference type="SUPFAM" id="SSF141371">
    <property type="entry name" value="PilZ domain-like"/>
    <property type="match status" value="1"/>
</dbReference>
<feature type="domain" description="PilZ" evidence="1">
    <location>
        <begin position="11"/>
        <end position="115"/>
    </location>
</feature>
<proteinExistence type="predicted"/>
<dbReference type="InterPro" id="IPR009875">
    <property type="entry name" value="PilZ_domain"/>
</dbReference>
<evidence type="ECO:0000313" key="3">
    <source>
        <dbReference type="Proteomes" id="UP001302329"/>
    </source>
</evidence>
<reference evidence="2 3" key="1">
    <citation type="submission" date="2023-12" db="EMBL/GenBank/DDBJ databases">
        <title>Baltic Sea Cyanobacteria.</title>
        <authorList>
            <person name="Delbaje E."/>
            <person name="Fewer D.P."/>
            <person name="Shishido T.K."/>
        </authorList>
    </citation>
    <scope>NUCLEOTIDE SEQUENCE [LARGE SCALE GENOMIC DNA]</scope>
    <source>
        <strain evidence="2 3">UHCC 0281</strain>
    </source>
</reference>
<dbReference type="Gene3D" id="2.40.10.220">
    <property type="entry name" value="predicted glycosyltransferase like domains"/>
    <property type="match status" value="1"/>
</dbReference>
<accession>A0ABU5SUU2</accession>
<comment type="caution">
    <text evidence="2">The sequence shown here is derived from an EMBL/GenBank/DDBJ whole genome shotgun (WGS) entry which is preliminary data.</text>
</comment>
<dbReference type="Pfam" id="PF07238">
    <property type="entry name" value="PilZ"/>
    <property type="match status" value="1"/>
</dbReference>
<protein>
    <submittedName>
        <fullName evidence="2">PilZ domain-containing protein</fullName>
    </submittedName>
</protein>
<organism evidence="2 3">
    <name type="scientific">Cyanobium gracile UHCC 0281</name>
    <dbReference type="NCBI Taxonomy" id="3110309"/>
    <lineage>
        <taxon>Bacteria</taxon>
        <taxon>Bacillati</taxon>
        <taxon>Cyanobacteriota</taxon>
        <taxon>Cyanophyceae</taxon>
        <taxon>Synechococcales</taxon>
        <taxon>Prochlorococcaceae</taxon>
        <taxon>Cyanobium</taxon>
    </lineage>
</organism>
<dbReference type="EMBL" id="JAYGHY010000016">
    <property type="protein sequence ID" value="MEA5442283.1"/>
    <property type="molecule type" value="Genomic_DNA"/>
</dbReference>
<evidence type="ECO:0000313" key="2">
    <source>
        <dbReference type="EMBL" id="MEA5442283.1"/>
    </source>
</evidence>
<sequence length="129" mass="14187">MTPTFAENEGRRKDRRGSLRQVLPSGVPASIHLSSGHSGCVTLGDISRAGARIVRRGLMEVKINDQVFLNVSDYALFRNVYLSACVKWMTTMNHKIHMGLAFTEGPVLPGTILDQYFDRALLAPGSLDV</sequence>